<protein>
    <submittedName>
        <fullName evidence="1">Uncharacterized protein</fullName>
    </submittedName>
</protein>
<gene>
    <name evidence="1" type="ORF">rsdtw13_13280</name>
</gene>
<dbReference type="EMBL" id="BROD01000001">
    <property type="protein sequence ID" value="GKX66070.1"/>
    <property type="molecule type" value="Genomic_DNA"/>
</dbReference>
<proteinExistence type="predicted"/>
<dbReference type="Proteomes" id="UP001058074">
    <property type="component" value="Unassembled WGS sequence"/>
</dbReference>
<name>A0ACB5RAC5_9CLOT</name>
<accession>A0ACB5RAC5</accession>
<comment type="caution">
    <text evidence="1">The sequence shown here is derived from an EMBL/GenBank/DDBJ whole genome shotgun (WGS) entry which is preliminary data.</text>
</comment>
<evidence type="ECO:0000313" key="2">
    <source>
        <dbReference type="Proteomes" id="UP001058074"/>
    </source>
</evidence>
<keyword evidence="2" id="KW-1185">Reference proteome</keyword>
<organism evidence="1 2">
    <name type="scientific">Inconstantimicrobium mannanitabidum</name>
    <dbReference type="NCBI Taxonomy" id="1604901"/>
    <lineage>
        <taxon>Bacteria</taxon>
        <taxon>Bacillati</taxon>
        <taxon>Bacillota</taxon>
        <taxon>Clostridia</taxon>
        <taxon>Eubacteriales</taxon>
        <taxon>Clostridiaceae</taxon>
        <taxon>Inconstantimicrobium</taxon>
    </lineage>
</organism>
<sequence>MDTAETNVNTLKPKKRTIIRLIVGKNYYKIRRYLKWFLGSQKLAKQCMGASMPYVYFLHRTPLLRKLKDVDMELQYNKIINLKIAVKRVNNIVIYPGETFSYWRAIGNPTRSKGYVEGMVLFCGTYKKGIGGGLCQLSNLIYWMTIHTPLTVVERYRHSFDVFPDSNRTQPFGSGATCVYNYRDLVIRNDTSTPFQLVIEVGDEYLIGEWRCKDKPLYTYKVYEADHKMRSEFWGGYSRHNILYRKKYDIEGFEIDDEFITENHALMMYSPFIEGK</sequence>
<reference evidence="1" key="1">
    <citation type="journal article" date="2025" name="Int. J. Syst. Evol. Microbiol.">
        <title>Inconstantimicrobium mannanitabidum sp. nov., a novel member of the family Clostridiaceae isolated from anoxic soil under the treatment of reductive soil disinfestation.</title>
        <authorList>
            <person name="Ueki A."/>
            <person name="Tonouchi A."/>
            <person name="Honma S."/>
            <person name="Kaku N."/>
            <person name="Ueki K."/>
        </authorList>
    </citation>
    <scope>NUCLEOTIDE SEQUENCE</scope>
    <source>
        <strain evidence="1">TW13</strain>
    </source>
</reference>
<evidence type="ECO:0000313" key="1">
    <source>
        <dbReference type="EMBL" id="GKX66070.1"/>
    </source>
</evidence>